<evidence type="ECO:0000256" key="4">
    <source>
        <dbReference type="ARBA" id="ARBA00023136"/>
    </source>
</evidence>
<evidence type="ECO:0000256" key="2">
    <source>
        <dbReference type="ARBA" id="ARBA00022692"/>
    </source>
</evidence>
<keyword evidence="4 5" id="KW-0472">Membrane</keyword>
<gene>
    <name evidence="7" type="ORF">JFN88_07520</name>
</gene>
<dbReference type="Proteomes" id="UP000640274">
    <property type="component" value="Unassembled WGS sequence"/>
</dbReference>
<name>A0A934J3V7_9BACL</name>
<comment type="caution">
    <text evidence="7">The sequence shown here is derived from an EMBL/GenBank/DDBJ whole genome shotgun (WGS) entry which is preliminary data.</text>
</comment>
<evidence type="ECO:0000313" key="8">
    <source>
        <dbReference type="Proteomes" id="UP000640274"/>
    </source>
</evidence>
<keyword evidence="3 5" id="KW-1133">Transmembrane helix</keyword>
<evidence type="ECO:0000256" key="1">
    <source>
        <dbReference type="ARBA" id="ARBA00004141"/>
    </source>
</evidence>
<evidence type="ECO:0000256" key="5">
    <source>
        <dbReference type="SAM" id="Phobius"/>
    </source>
</evidence>
<comment type="subcellular location">
    <subcellularLocation>
        <location evidence="1">Membrane</location>
        <topology evidence="1">Multi-pass membrane protein</topology>
    </subcellularLocation>
</comment>
<dbReference type="Pfam" id="PF05154">
    <property type="entry name" value="TM2"/>
    <property type="match status" value="1"/>
</dbReference>
<sequence>MNLDNSLLTPYYPSLRPAQPDLNEFQQPPAHLVKNVVFAYMIWYFLGLFGGHHFYTGRRKSGWGVLALSLTIIGLPIALLWWAIDAFYLYKRVHRYNDTSKQQFKPRLYYYEYSSVFVQ</sequence>
<feature type="transmembrane region" description="Helical" evidence="5">
    <location>
        <begin position="63"/>
        <end position="84"/>
    </location>
</feature>
<protein>
    <submittedName>
        <fullName evidence="7">TM2 domain-containing protein</fullName>
    </submittedName>
</protein>
<dbReference type="EMBL" id="JAELUP010000020">
    <property type="protein sequence ID" value="MBJ6361159.1"/>
    <property type="molecule type" value="Genomic_DNA"/>
</dbReference>
<keyword evidence="8" id="KW-1185">Reference proteome</keyword>
<dbReference type="InterPro" id="IPR007829">
    <property type="entry name" value="TM2"/>
</dbReference>
<evidence type="ECO:0000259" key="6">
    <source>
        <dbReference type="Pfam" id="PF05154"/>
    </source>
</evidence>
<organism evidence="7 8">
    <name type="scientific">Paenibacillus roseus</name>
    <dbReference type="NCBI Taxonomy" id="2798579"/>
    <lineage>
        <taxon>Bacteria</taxon>
        <taxon>Bacillati</taxon>
        <taxon>Bacillota</taxon>
        <taxon>Bacilli</taxon>
        <taxon>Bacillales</taxon>
        <taxon>Paenibacillaceae</taxon>
        <taxon>Paenibacillus</taxon>
    </lineage>
</organism>
<feature type="domain" description="TM2" evidence="6">
    <location>
        <begin position="34"/>
        <end position="87"/>
    </location>
</feature>
<dbReference type="RefSeq" id="WP_199018711.1">
    <property type="nucleotide sequence ID" value="NZ_JAELUP010000020.1"/>
</dbReference>
<dbReference type="GO" id="GO:0016020">
    <property type="term" value="C:membrane"/>
    <property type="evidence" value="ECO:0007669"/>
    <property type="project" value="UniProtKB-SubCell"/>
</dbReference>
<dbReference type="AlphaFoldDB" id="A0A934J3V7"/>
<reference evidence="7" key="1">
    <citation type="submission" date="2020-12" db="EMBL/GenBank/DDBJ databases">
        <authorList>
            <person name="Huq M.A."/>
        </authorList>
    </citation>
    <scope>NUCLEOTIDE SEQUENCE</scope>
    <source>
        <strain evidence="7">MAHUQ-46</strain>
    </source>
</reference>
<evidence type="ECO:0000313" key="7">
    <source>
        <dbReference type="EMBL" id="MBJ6361159.1"/>
    </source>
</evidence>
<accession>A0A934J3V7</accession>
<keyword evidence="2 5" id="KW-0812">Transmembrane</keyword>
<proteinExistence type="predicted"/>
<evidence type="ECO:0000256" key="3">
    <source>
        <dbReference type="ARBA" id="ARBA00022989"/>
    </source>
</evidence>
<feature type="transmembrane region" description="Helical" evidence="5">
    <location>
        <begin position="32"/>
        <end position="51"/>
    </location>
</feature>